<dbReference type="AlphaFoldDB" id="A0A246K597"/>
<dbReference type="GO" id="GO:0016987">
    <property type="term" value="F:sigma factor activity"/>
    <property type="evidence" value="ECO:0007669"/>
    <property type="project" value="UniProtKB-KW"/>
</dbReference>
<evidence type="ECO:0000256" key="3">
    <source>
        <dbReference type="ARBA" id="ARBA00023082"/>
    </source>
</evidence>
<sequence length="273" mass="30845">MVEEKSRWWLLGRQDENISGEGGRLTTKGVKFERRRRMAAWVTEHVILHERAVRSWLARARASQEDIDELIQESYSRLAALDSVDHIDRSDAYFFSIARNLLIRRLRRAQVVPIEAIAEIDAYRDDIRPSPEREASSRLDYRRLLALIDALPERRGRIVRMRKLEGYSQREIAAALGISESIVENEIYQGVQAVQRAWQDGEAVSAARLVAFESGGGGASPSGAPGTSMPKPRAMSRGWTATPGPMQTRRNLTPGWRAMPCIRGPCCAHRRRG</sequence>
<dbReference type="Proteomes" id="UP000197097">
    <property type="component" value="Unassembled WGS sequence"/>
</dbReference>
<keyword evidence="3" id="KW-0731">Sigma factor</keyword>
<dbReference type="InterPro" id="IPR013324">
    <property type="entry name" value="RNA_pol_sigma_r3/r4-like"/>
</dbReference>
<dbReference type="GO" id="GO:0006352">
    <property type="term" value="P:DNA-templated transcription initiation"/>
    <property type="evidence" value="ECO:0007669"/>
    <property type="project" value="InterPro"/>
</dbReference>
<keyword evidence="2" id="KW-0805">Transcription regulation</keyword>
<feature type="region of interest" description="Disordered" evidence="5">
    <location>
        <begin position="214"/>
        <end position="255"/>
    </location>
</feature>
<feature type="domain" description="RNA polymerase sigma factor 70 region 4 type 2" evidence="7">
    <location>
        <begin position="142"/>
        <end position="192"/>
    </location>
</feature>
<dbReference type="CDD" id="cd06171">
    <property type="entry name" value="Sigma70_r4"/>
    <property type="match status" value="1"/>
</dbReference>
<reference evidence="8 9" key="1">
    <citation type="journal article" date="2002" name="Int. J. Syst. Evol. Microbiol.">
        <title>Sphingopyxis witflariensis sp. nov., isolated from activated sludge.</title>
        <authorList>
            <person name="Kampfer P."/>
            <person name="Witzenberger R."/>
            <person name="Denner E.B."/>
            <person name="Busse H.J."/>
            <person name="Neef A."/>
        </authorList>
    </citation>
    <scope>NUCLEOTIDE SEQUENCE [LARGE SCALE GENOMIC DNA]</scope>
    <source>
        <strain evidence="8 9">DSM 14551</strain>
    </source>
</reference>
<proteinExistence type="inferred from homology"/>
<evidence type="ECO:0000256" key="2">
    <source>
        <dbReference type="ARBA" id="ARBA00023015"/>
    </source>
</evidence>
<dbReference type="InterPro" id="IPR036388">
    <property type="entry name" value="WH-like_DNA-bd_sf"/>
</dbReference>
<dbReference type="SUPFAM" id="SSF88659">
    <property type="entry name" value="Sigma3 and sigma4 domains of RNA polymerase sigma factors"/>
    <property type="match status" value="1"/>
</dbReference>
<dbReference type="InterPro" id="IPR007627">
    <property type="entry name" value="RNA_pol_sigma70_r2"/>
</dbReference>
<organism evidence="8 9">
    <name type="scientific">Sphingopyxis witflariensis</name>
    <dbReference type="NCBI Taxonomy" id="173675"/>
    <lineage>
        <taxon>Bacteria</taxon>
        <taxon>Pseudomonadati</taxon>
        <taxon>Pseudomonadota</taxon>
        <taxon>Alphaproteobacteria</taxon>
        <taxon>Sphingomonadales</taxon>
        <taxon>Sphingomonadaceae</taxon>
        <taxon>Sphingopyxis</taxon>
    </lineage>
</organism>
<comment type="caution">
    <text evidence="8">The sequence shown here is derived from an EMBL/GenBank/DDBJ whole genome shotgun (WGS) entry which is preliminary data.</text>
</comment>
<evidence type="ECO:0000256" key="1">
    <source>
        <dbReference type="ARBA" id="ARBA00010641"/>
    </source>
</evidence>
<dbReference type="InterPro" id="IPR014284">
    <property type="entry name" value="RNA_pol_sigma-70_dom"/>
</dbReference>
<evidence type="ECO:0000256" key="4">
    <source>
        <dbReference type="ARBA" id="ARBA00023163"/>
    </source>
</evidence>
<dbReference type="EMBL" id="NISJ01000001">
    <property type="protein sequence ID" value="OWR01157.1"/>
    <property type="molecule type" value="Genomic_DNA"/>
</dbReference>
<dbReference type="Pfam" id="PF04542">
    <property type="entry name" value="Sigma70_r2"/>
    <property type="match status" value="1"/>
</dbReference>
<protein>
    <submittedName>
        <fullName evidence="8">RNA polymerase subunit sigma-24</fullName>
    </submittedName>
</protein>
<evidence type="ECO:0000313" key="8">
    <source>
        <dbReference type="EMBL" id="OWR01157.1"/>
    </source>
</evidence>
<dbReference type="InterPro" id="IPR013325">
    <property type="entry name" value="RNA_pol_sigma_r2"/>
</dbReference>
<dbReference type="NCBIfam" id="TIGR02937">
    <property type="entry name" value="sigma70-ECF"/>
    <property type="match status" value="1"/>
</dbReference>
<dbReference type="InterPro" id="IPR013249">
    <property type="entry name" value="RNA_pol_sigma70_r4_t2"/>
</dbReference>
<dbReference type="InterPro" id="IPR039425">
    <property type="entry name" value="RNA_pol_sigma-70-like"/>
</dbReference>
<accession>A0A246K597</accession>
<name>A0A246K597_9SPHN</name>
<dbReference type="GO" id="GO:0003677">
    <property type="term" value="F:DNA binding"/>
    <property type="evidence" value="ECO:0007669"/>
    <property type="project" value="InterPro"/>
</dbReference>
<feature type="domain" description="RNA polymerase sigma-70 region 2" evidence="6">
    <location>
        <begin position="49"/>
        <end position="110"/>
    </location>
</feature>
<keyword evidence="4" id="KW-0804">Transcription</keyword>
<dbReference type="PANTHER" id="PTHR43133">
    <property type="entry name" value="RNA POLYMERASE ECF-TYPE SIGMA FACTO"/>
    <property type="match status" value="1"/>
</dbReference>
<dbReference type="SUPFAM" id="SSF88946">
    <property type="entry name" value="Sigma2 domain of RNA polymerase sigma factors"/>
    <property type="match status" value="1"/>
</dbReference>
<comment type="similarity">
    <text evidence="1">Belongs to the sigma-70 factor family. ECF subfamily.</text>
</comment>
<evidence type="ECO:0000256" key="5">
    <source>
        <dbReference type="SAM" id="MobiDB-lite"/>
    </source>
</evidence>
<evidence type="ECO:0000259" key="6">
    <source>
        <dbReference type="Pfam" id="PF04542"/>
    </source>
</evidence>
<keyword evidence="9" id="KW-1185">Reference proteome</keyword>
<dbReference type="Gene3D" id="1.10.10.10">
    <property type="entry name" value="Winged helix-like DNA-binding domain superfamily/Winged helix DNA-binding domain"/>
    <property type="match status" value="1"/>
</dbReference>
<evidence type="ECO:0000259" key="7">
    <source>
        <dbReference type="Pfam" id="PF08281"/>
    </source>
</evidence>
<gene>
    <name evidence="8" type="ORF">CDQ91_01670</name>
</gene>
<evidence type="ECO:0000313" key="9">
    <source>
        <dbReference type="Proteomes" id="UP000197097"/>
    </source>
</evidence>
<dbReference type="Gene3D" id="1.10.1740.10">
    <property type="match status" value="1"/>
</dbReference>
<dbReference type="PANTHER" id="PTHR43133:SF63">
    <property type="entry name" value="RNA POLYMERASE SIGMA FACTOR FECI-RELATED"/>
    <property type="match status" value="1"/>
</dbReference>
<dbReference type="Pfam" id="PF08281">
    <property type="entry name" value="Sigma70_r4_2"/>
    <property type="match status" value="1"/>
</dbReference>